<accession>A0A2K1J2Q8</accession>
<dbReference type="Proteomes" id="UP000006727">
    <property type="component" value="Chromosome 17"/>
</dbReference>
<dbReference type="InterPro" id="IPR000626">
    <property type="entry name" value="Ubiquitin-like_dom"/>
</dbReference>
<dbReference type="EMBL" id="ABEU02000017">
    <property type="protein sequence ID" value="PNR35810.1"/>
    <property type="molecule type" value="Genomic_DNA"/>
</dbReference>
<name>A0A2K1J2Q8_PHYPA</name>
<evidence type="ECO:0000313" key="2">
    <source>
        <dbReference type="EMBL" id="PNR35810.1"/>
    </source>
</evidence>
<proteinExistence type="predicted"/>
<dbReference type="Gene3D" id="3.10.20.90">
    <property type="entry name" value="Phosphatidylinositol 3-kinase Catalytic Subunit, Chain A, domain 1"/>
    <property type="match status" value="1"/>
</dbReference>
<evidence type="ECO:0000313" key="3">
    <source>
        <dbReference type="EnsemblPlants" id="Pp3c17_5060V3.1"/>
    </source>
</evidence>
<sequence>MAMNVGQAMFIRVKRKRTTYFLHCDPSECVLETKAKLQLLSDVPVHNQRLVLVVPQPIVLDECKTLATQKVVNDAVVALTLKVKGINEATGEETEAWEEVNIHQPVEPEIPSGSVMNALLA</sequence>
<dbReference type="CDD" id="cd17039">
    <property type="entry name" value="Ubl_ubiquitin_like"/>
    <property type="match status" value="1"/>
</dbReference>
<dbReference type="SUPFAM" id="SSF54236">
    <property type="entry name" value="Ubiquitin-like"/>
    <property type="match status" value="1"/>
</dbReference>
<dbReference type="PANTHER" id="PTHR47725">
    <property type="entry name" value="OS03G0364000 PROTEIN"/>
    <property type="match status" value="1"/>
</dbReference>
<reference evidence="2 4" key="2">
    <citation type="journal article" date="2018" name="Plant J.">
        <title>The Physcomitrella patens chromosome-scale assembly reveals moss genome structure and evolution.</title>
        <authorList>
            <person name="Lang D."/>
            <person name="Ullrich K.K."/>
            <person name="Murat F."/>
            <person name="Fuchs J."/>
            <person name="Jenkins J."/>
            <person name="Haas F.B."/>
            <person name="Piednoel M."/>
            <person name="Gundlach H."/>
            <person name="Van Bel M."/>
            <person name="Meyberg R."/>
            <person name="Vives C."/>
            <person name="Morata J."/>
            <person name="Symeonidi A."/>
            <person name="Hiss M."/>
            <person name="Muchero W."/>
            <person name="Kamisugi Y."/>
            <person name="Saleh O."/>
            <person name="Blanc G."/>
            <person name="Decker E.L."/>
            <person name="van Gessel N."/>
            <person name="Grimwood J."/>
            <person name="Hayes R.D."/>
            <person name="Graham S.W."/>
            <person name="Gunter L.E."/>
            <person name="McDaniel S.F."/>
            <person name="Hoernstein S.N.W."/>
            <person name="Larsson A."/>
            <person name="Li F.W."/>
            <person name="Perroud P.F."/>
            <person name="Phillips J."/>
            <person name="Ranjan P."/>
            <person name="Rokshar D.S."/>
            <person name="Rothfels C.J."/>
            <person name="Schneider L."/>
            <person name="Shu S."/>
            <person name="Stevenson D.W."/>
            <person name="Thummler F."/>
            <person name="Tillich M."/>
            <person name="Villarreal Aguilar J.C."/>
            <person name="Widiez T."/>
            <person name="Wong G.K."/>
            <person name="Wymore A."/>
            <person name="Zhang Y."/>
            <person name="Zimmer A.D."/>
            <person name="Quatrano R.S."/>
            <person name="Mayer K.F.X."/>
            <person name="Goodstein D."/>
            <person name="Casacuberta J.M."/>
            <person name="Vandepoele K."/>
            <person name="Reski R."/>
            <person name="Cuming A.C."/>
            <person name="Tuskan G.A."/>
            <person name="Maumus F."/>
            <person name="Salse J."/>
            <person name="Schmutz J."/>
            <person name="Rensing S.A."/>
        </authorList>
    </citation>
    <scope>NUCLEOTIDE SEQUENCE [LARGE SCALE GENOMIC DNA]</scope>
    <source>
        <strain evidence="3 4">cv. Gransden 2004</strain>
    </source>
</reference>
<dbReference type="STRING" id="3218.A0A2K1J2Q8"/>
<keyword evidence="4" id="KW-1185">Reference proteome</keyword>
<dbReference type="InterPro" id="IPR029071">
    <property type="entry name" value="Ubiquitin-like_domsf"/>
</dbReference>
<evidence type="ECO:0000259" key="1">
    <source>
        <dbReference type="PROSITE" id="PS50053"/>
    </source>
</evidence>
<gene>
    <name evidence="3" type="primary">LOC112294813</name>
    <name evidence="2" type="ORF">PHYPA_021660</name>
</gene>
<dbReference type="AlphaFoldDB" id="A0A2K1J2Q8"/>
<dbReference type="PaxDb" id="3218-PP1S26_174V6.1"/>
<reference evidence="3" key="3">
    <citation type="submission" date="2020-12" db="UniProtKB">
        <authorList>
            <consortium name="EnsemblPlants"/>
        </authorList>
    </citation>
    <scope>IDENTIFICATION</scope>
</reference>
<dbReference type="Gramene" id="Pp3c17_5060V3.1">
    <property type="protein sequence ID" value="Pp3c17_5060V3.1"/>
    <property type="gene ID" value="Pp3c17_5060"/>
</dbReference>
<reference evidence="2 4" key="1">
    <citation type="journal article" date="2008" name="Science">
        <title>The Physcomitrella genome reveals evolutionary insights into the conquest of land by plants.</title>
        <authorList>
            <person name="Rensing S."/>
            <person name="Lang D."/>
            <person name="Zimmer A."/>
            <person name="Terry A."/>
            <person name="Salamov A."/>
            <person name="Shapiro H."/>
            <person name="Nishiyama T."/>
            <person name="Perroud P.-F."/>
            <person name="Lindquist E."/>
            <person name="Kamisugi Y."/>
            <person name="Tanahashi T."/>
            <person name="Sakakibara K."/>
            <person name="Fujita T."/>
            <person name="Oishi K."/>
            <person name="Shin-I T."/>
            <person name="Kuroki Y."/>
            <person name="Toyoda A."/>
            <person name="Suzuki Y."/>
            <person name="Hashimoto A."/>
            <person name="Yamaguchi K."/>
            <person name="Sugano A."/>
            <person name="Kohara Y."/>
            <person name="Fujiyama A."/>
            <person name="Anterola A."/>
            <person name="Aoki S."/>
            <person name="Ashton N."/>
            <person name="Barbazuk W.B."/>
            <person name="Barker E."/>
            <person name="Bennetzen J."/>
            <person name="Bezanilla M."/>
            <person name="Blankenship R."/>
            <person name="Cho S.H."/>
            <person name="Dutcher S."/>
            <person name="Estelle M."/>
            <person name="Fawcett J.A."/>
            <person name="Gundlach H."/>
            <person name="Hanada K."/>
            <person name="Heyl A."/>
            <person name="Hicks K.A."/>
            <person name="Hugh J."/>
            <person name="Lohr M."/>
            <person name="Mayer K."/>
            <person name="Melkozernov A."/>
            <person name="Murata T."/>
            <person name="Nelson D."/>
            <person name="Pils B."/>
            <person name="Prigge M."/>
            <person name="Reiss B."/>
            <person name="Renner T."/>
            <person name="Rombauts S."/>
            <person name="Rushton P."/>
            <person name="Sanderfoot A."/>
            <person name="Schween G."/>
            <person name="Shiu S.-H."/>
            <person name="Stueber K."/>
            <person name="Theodoulou F.L."/>
            <person name="Tu H."/>
            <person name="Van de Peer Y."/>
            <person name="Verrier P.J."/>
            <person name="Waters E."/>
            <person name="Wood A."/>
            <person name="Yang L."/>
            <person name="Cove D."/>
            <person name="Cuming A."/>
            <person name="Hasebe M."/>
            <person name="Lucas S."/>
            <person name="Mishler D.B."/>
            <person name="Reski R."/>
            <person name="Grigoriev I."/>
            <person name="Quatrano R.S."/>
            <person name="Boore J.L."/>
        </authorList>
    </citation>
    <scope>NUCLEOTIDE SEQUENCE [LARGE SCALE GENOMIC DNA]</scope>
    <source>
        <strain evidence="3 4">cv. Gransden 2004</strain>
    </source>
</reference>
<dbReference type="FunCoup" id="A0A2K1J2Q8">
    <property type="interactions" value="1894"/>
</dbReference>
<organism evidence="2">
    <name type="scientific">Physcomitrium patens</name>
    <name type="common">Spreading-leaved earth moss</name>
    <name type="synonym">Physcomitrella patens</name>
    <dbReference type="NCBI Taxonomy" id="3218"/>
    <lineage>
        <taxon>Eukaryota</taxon>
        <taxon>Viridiplantae</taxon>
        <taxon>Streptophyta</taxon>
        <taxon>Embryophyta</taxon>
        <taxon>Bryophyta</taxon>
        <taxon>Bryophytina</taxon>
        <taxon>Bryopsida</taxon>
        <taxon>Funariidae</taxon>
        <taxon>Funariales</taxon>
        <taxon>Funariaceae</taxon>
        <taxon>Physcomitrium</taxon>
    </lineage>
</organism>
<protein>
    <recommendedName>
        <fullName evidence="1">Ubiquitin-like domain-containing protein</fullName>
    </recommendedName>
</protein>
<dbReference type="EnsemblPlants" id="Pp3c17_5060V3.1">
    <property type="protein sequence ID" value="Pp3c17_5060V3.1"/>
    <property type="gene ID" value="Pp3c17_5060"/>
</dbReference>
<dbReference type="PROSITE" id="PS50053">
    <property type="entry name" value="UBIQUITIN_2"/>
    <property type="match status" value="1"/>
</dbReference>
<evidence type="ECO:0000313" key="4">
    <source>
        <dbReference type="Proteomes" id="UP000006727"/>
    </source>
</evidence>
<feature type="domain" description="Ubiquitin-like" evidence="1">
    <location>
        <begin position="7"/>
        <end position="85"/>
    </location>
</feature>
<dbReference type="PANTHER" id="PTHR47725:SF2">
    <property type="entry name" value="UBIQUITIN-LIKE DOMAIN-CONTAINING PROTEIN"/>
    <property type="match status" value="1"/>
</dbReference>
<dbReference type="OMA" id="WHSALED"/>